<gene>
    <name evidence="1" type="ORF">N791_06675</name>
</gene>
<keyword evidence="2" id="KW-1185">Reference proteome</keyword>
<dbReference type="eggNOG" id="COG1077">
    <property type="taxonomic scope" value="Bacteria"/>
</dbReference>
<accession>A0A0A0M479</accession>
<proteinExistence type="predicted"/>
<dbReference type="EMBL" id="AVBH01000169">
    <property type="protein sequence ID" value="KGO97910.1"/>
    <property type="molecule type" value="Genomic_DNA"/>
</dbReference>
<dbReference type="OrthoDB" id="8612466at2"/>
<dbReference type="AlphaFoldDB" id="A0A0A0M479"/>
<organism evidence="1 2">
    <name type="scientific">Lysobacter defluvii IMMIB APB-9 = DSM 18482</name>
    <dbReference type="NCBI Taxonomy" id="1385515"/>
    <lineage>
        <taxon>Bacteria</taxon>
        <taxon>Pseudomonadati</taxon>
        <taxon>Pseudomonadota</taxon>
        <taxon>Gammaproteobacteria</taxon>
        <taxon>Lysobacterales</taxon>
        <taxon>Lysobacteraceae</taxon>
        <taxon>Novilysobacter</taxon>
    </lineage>
</organism>
<protein>
    <submittedName>
        <fullName evidence="1">Rod shape-determining protein MreB</fullName>
    </submittedName>
</protein>
<name>A0A0A0M479_9GAMM</name>
<evidence type="ECO:0000313" key="1">
    <source>
        <dbReference type="EMBL" id="KGO97910.1"/>
    </source>
</evidence>
<sequence>MLAKPVVYIQVHAGYLVAKRTGGSSVRRECAALSHPRTLMGDFLAVEACFKAVLKEPRAGGLFSVRPSVLVHLVPEAVGGYTNVEERAFQEAAAAAGARTCKVVAGGQPLTDAQVAEACR</sequence>
<dbReference type="RefSeq" id="WP_052106877.1">
    <property type="nucleotide sequence ID" value="NZ_AUHT01000001.1"/>
</dbReference>
<reference evidence="1 2" key="1">
    <citation type="submission" date="2013-08" db="EMBL/GenBank/DDBJ databases">
        <title>Genomic analysis of Lysobacter defluvii.</title>
        <authorList>
            <person name="Wang Q."/>
            <person name="Wang G."/>
        </authorList>
    </citation>
    <scope>NUCLEOTIDE SEQUENCE [LARGE SCALE GENOMIC DNA]</scope>
    <source>
        <strain evidence="1 2">IMMIB APB-9</strain>
    </source>
</reference>
<dbReference type="Proteomes" id="UP000030003">
    <property type="component" value="Unassembled WGS sequence"/>
</dbReference>
<comment type="caution">
    <text evidence="1">The sequence shown here is derived from an EMBL/GenBank/DDBJ whole genome shotgun (WGS) entry which is preliminary data.</text>
</comment>
<dbReference type="STRING" id="1385515.GCA_000423325_02562"/>
<evidence type="ECO:0000313" key="2">
    <source>
        <dbReference type="Proteomes" id="UP000030003"/>
    </source>
</evidence>